<feature type="signal peptide" evidence="1">
    <location>
        <begin position="1"/>
        <end position="26"/>
    </location>
</feature>
<reference evidence="2" key="1">
    <citation type="journal article" date="2020" name="Stud. Mycol.">
        <title>101 Dothideomycetes genomes: a test case for predicting lifestyles and emergence of pathogens.</title>
        <authorList>
            <person name="Haridas S."/>
            <person name="Albert R."/>
            <person name="Binder M."/>
            <person name="Bloem J."/>
            <person name="Labutti K."/>
            <person name="Salamov A."/>
            <person name="Andreopoulos B."/>
            <person name="Baker S."/>
            <person name="Barry K."/>
            <person name="Bills G."/>
            <person name="Bluhm B."/>
            <person name="Cannon C."/>
            <person name="Castanera R."/>
            <person name="Culley D."/>
            <person name="Daum C."/>
            <person name="Ezra D."/>
            <person name="Gonzalez J."/>
            <person name="Henrissat B."/>
            <person name="Kuo A."/>
            <person name="Liang C."/>
            <person name="Lipzen A."/>
            <person name="Lutzoni F."/>
            <person name="Magnuson J."/>
            <person name="Mondo S."/>
            <person name="Nolan M."/>
            <person name="Ohm R."/>
            <person name="Pangilinan J."/>
            <person name="Park H.-J."/>
            <person name="Ramirez L."/>
            <person name="Alfaro M."/>
            <person name="Sun H."/>
            <person name="Tritt A."/>
            <person name="Yoshinaga Y."/>
            <person name="Zwiers L.-H."/>
            <person name="Turgeon B."/>
            <person name="Goodwin S."/>
            <person name="Spatafora J."/>
            <person name="Crous P."/>
            <person name="Grigoriev I."/>
        </authorList>
    </citation>
    <scope>NUCLEOTIDE SEQUENCE</scope>
    <source>
        <strain evidence="2">CBS 262.69</strain>
    </source>
</reference>
<name>A0A6G1I7P3_9PEZI</name>
<dbReference type="EMBL" id="ML996688">
    <property type="protein sequence ID" value="KAF2404282.1"/>
    <property type="molecule type" value="Genomic_DNA"/>
</dbReference>
<dbReference type="Proteomes" id="UP000799640">
    <property type="component" value="Unassembled WGS sequence"/>
</dbReference>
<accession>A0A6G1I7P3</accession>
<feature type="chain" id="PRO_5026316756" description="Secreted protein" evidence="1">
    <location>
        <begin position="27"/>
        <end position="85"/>
    </location>
</feature>
<gene>
    <name evidence="2" type="ORF">EJ06DRAFT_526365</name>
</gene>
<evidence type="ECO:0008006" key="4">
    <source>
        <dbReference type="Google" id="ProtNLM"/>
    </source>
</evidence>
<evidence type="ECO:0000313" key="2">
    <source>
        <dbReference type="EMBL" id="KAF2404282.1"/>
    </source>
</evidence>
<keyword evidence="3" id="KW-1185">Reference proteome</keyword>
<proteinExistence type="predicted"/>
<organism evidence="2 3">
    <name type="scientific">Trichodelitschia bisporula</name>
    <dbReference type="NCBI Taxonomy" id="703511"/>
    <lineage>
        <taxon>Eukaryota</taxon>
        <taxon>Fungi</taxon>
        <taxon>Dikarya</taxon>
        <taxon>Ascomycota</taxon>
        <taxon>Pezizomycotina</taxon>
        <taxon>Dothideomycetes</taxon>
        <taxon>Dothideomycetes incertae sedis</taxon>
        <taxon>Phaeotrichales</taxon>
        <taxon>Phaeotrichaceae</taxon>
        <taxon>Trichodelitschia</taxon>
    </lineage>
</organism>
<evidence type="ECO:0000313" key="3">
    <source>
        <dbReference type="Proteomes" id="UP000799640"/>
    </source>
</evidence>
<protein>
    <recommendedName>
        <fullName evidence="4">Secreted protein</fullName>
    </recommendedName>
</protein>
<sequence length="85" mass="9220">MGPRYLHRQLFLLAVFTPCCPPPSCGTAASQESGIPPRMCRYVDGRPTSLWMPLAFSPSVPRVVCRVCLLTFTPVAIGIAPNSKS</sequence>
<dbReference type="AlphaFoldDB" id="A0A6G1I7P3"/>
<evidence type="ECO:0000256" key="1">
    <source>
        <dbReference type="SAM" id="SignalP"/>
    </source>
</evidence>
<keyword evidence="1" id="KW-0732">Signal</keyword>